<evidence type="ECO:0000313" key="2">
    <source>
        <dbReference type="EMBL" id="THU02027.1"/>
    </source>
</evidence>
<gene>
    <name evidence="2" type="ORF">E9531_08505</name>
</gene>
<dbReference type="GO" id="GO:0003677">
    <property type="term" value="F:DNA binding"/>
    <property type="evidence" value="ECO:0007669"/>
    <property type="project" value="UniProtKB-KW"/>
</dbReference>
<name>A0A4S8F4M4_9BURK</name>
<feature type="domain" description="PPC" evidence="1">
    <location>
        <begin position="185"/>
        <end position="301"/>
    </location>
</feature>
<dbReference type="SUPFAM" id="SSF117856">
    <property type="entry name" value="AF0104/ALDC/Ptd012-like"/>
    <property type="match status" value="2"/>
</dbReference>
<proteinExistence type="predicted"/>
<dbReference type="Pfam" id="PF03479">
    <property type="entry name" value="PCC"/>
    <property type="match status" value="1"/>
</dbReference>
<dbReference type="Gene3D" id="3.30.1330.80">
    <property type="entry name" value="Hypothetical protein, similar to alpha- acetolactate decarboxylase, domain 2"/>
    <property type="match status" value="2"/>
</dbReference>
<dbReference type="PROSITE" id="PS51742">
    <property type="entry name" value="PPC"/>
    <property type="match status" value="1"/>
</dbReference>
<dbReference type="RefSeq" id="WP_136573335.1">
    <property type="nucleotide sequence ID" value="NZ_STFG01000007.1"/>
</dbReference>
<keyword evidence="3" id="KW-1185">Reference proteome</keyword>
<organism evidence="2 3">
    <name type="scientific">Lampropedia puyangensis</name>
    <dbReference type="NCBI Taxonomy" id="1330072"/>
    <lineage>
        <taxon>Bacteria</taxon>
        <taxon>Pseudomonadati</taxon>
        <taxon>Pseudomonadota</taxon>
        <taxon>Betaproteobacteria</taxon>
        <taxon>Burkholderiales</taxon>
        <taxon>Comamonadaceae</taxon>
        <taxon>Lampropedia</taxon>
    </lineage>
</organism>
<dbReference type="Proteomes" id="UP000308917">
    <property type="component" value="Unassembled WGS sequence"/>
</dbReference>
<reference evidence="2 3" key="1">
    <citation type="journal article" date="2015" name="Antonie Van Leeuwenhoek">
        <title>Lampropedia puyangensis sp. nov., isolated from symptomatic bark of Populus ? euramericana canker and emended description of Lampropedia hyalina (Ehrenberg 1832) Lee et al. 2004.</title>
        <authorList>
            <person name="Li Y."/>
            <person name="Wang T."/>
            <person name="Piao C.G."/>
            <person name="Wang L.F."/>
            <person name="Tian G.Z."/>
            <person name="Zhu T.H."/>
            <person name="Guo M.W."/>
        </authorList>
    </citation>
    <scope>NUCLEOTIDE SEQUENCE [LARGE SCALE GENOMIC DNA]</scope>
    <source>
        <strain evidence="2 3">2-bin</strain>
    </source>
</reference>
<comment type="caution">
    <text evidence="2">The sequence shown here is derived from an EMBL/GenBank/DDBJ whole genome shotgun (WGS) entry which is preliminary data.</text>
</comment>
<evidence type="ECO:0000313" key="3">
    <source>
        <dbReference type="Proteomes" id="UP000308917"/>
    </source>
</evidence>
<dbReference type="InterPro" id="IPR005175">
    <property type="entry name" value="PPC_dom"/>
</dbReference>
<accession>A0A4S8F4M4</accession>
<protein>
    <submittedName>
        <fullName evidence="2">DNA-binding protein</fullName>
    </submittedName>
</protein>
<keyword evidence="2" id="KW-0238">DNA-binding</keyword>
<dbReference type="AlphaFoldDB" id="A0A4S8F4M4"/>
<sequence length="301" mass="32327">MRSIHHYGTPELRRHNVVPCQLHYHADALPTGLSLREAFAAVCAQRGATSAVARLEGGSFGPLAYVMPALSTKPEFAVYYSDRYEAQVPAQIESATVTIGLRDGQPWLHCHAVWVDAQGLRQAGHILPDEAWFTETPQMHIWYLQGANFDVLPCTESRFSLFTPVPDVAVAEPAPAAARPAATAVSTSSGLAVTIRPNEDVCEAIATICREHGIRRAVVRGGVGSLVGVSFADGREVEAFVTEVLIEQGTVDTSLPGGTGVQLDVALVDYLHGIHSGRLKPGANPVLVTFEMVIERVDAQT</sequence>
<dbReference type="OrthoDB" id="8720942at2"/>
<dbReference type="EMBL" id="STFG01000007">
    <property type="protein sequence ID" value="THU02027.1"/>
    <property type="molecule type" value="Genomic_DNA"/>
</dbReference>
<evidence type="ECO:0000259" key="1">
    <source>
        <dbReference type="PROSITE" id="PS51742"/>
    </source>
</evidence>